<evidence type="ECO:0000259" key="6">
    <source>
        <dbReference type="Pfam" id="PF02754"/>
    </source>
</evidence>
<protein>
    <submittedName>
        <fullName evidence="7">Fe-S oxidoreductase-like protein in Rubrerythrin cluster</fullName>
    </submittedName>
</protein>
<reference evidence="7" key="1">
    <citation type="submission" date="2016-10" db="EMBL/GenBank/DDBJ databases">
        <authorList>
            <person name="de Groot N.N."/>
        </authorList>
    </citation>
    <scope>NUCLEOTIDE SEQUENCE</scope>
</reference>
<proteinExistence type="predicted"/>
<evidence type="ECO:0000256" key="4">
    <source>
        <dbReference type="ARBA" id="ARBA00023004"/>
    </source>
</evidence>
<gene>
    <name evidence="7" type="ORF">MNB_SUP05-6-517</name>
</gene>
<dbReference type="GO" id="GO:0016491">
    <property type="term" value="F:oxidoreductase activity"/>
    <property type="evidence" value="ECO:0007669"/>
    <property type="project" value="UniProtKB-ARBA"/>
</dbReference>
<dbReference type="PANTHER" id="PTHR32479:SF19">
    <property type="entry name" value="ANAEROBIC GLYCEROL-3-PHOSPHATE DEHYDROGENASE SUBUNIT C"/>
    <property type="match status" value="1"/>
</dbReference>
<evidence type="ECO:0000256" key="5">
    <source>
        <dbReference type="ARBA" id="ARBA00023014"/>
    </source>
</evidence>
<organism evidence="7">
    <name type="scientific">hydrothermal vent metagenome</name>
    <dbReference type="NCBI Taxonomy" id="652676"/>
    <lineage>
        <taxon>unclassified sequences</taxon>
        <taxon>metagenomes</taxon>
        <taxon>ecological metagenomes</taxon>
    </lineage>
</organism>
<evidence type="ECO:0000313" key="7">
    <source>
        <dbReference type="EMBL" id="SFV80914.1"/>
    </source>
</evidence>
<dbReference type="AlphaFoldDB" id="A0A1W1DHY2"/>
<feature type="domain" description="Cysteine-rich" evidence="6">
    <location>
        <begin position="37"/>
        <end position="122"/>
    </location>
</feature>
<keyword evidence="2" id="KW-0479">Metal-binding</keyword>
<dbReference type="GO" id="GO:0046872">
    <property type="term" value="F:metal ion binding"/>
    <property type="evidence" value="ECO:0007669"/>
    <property type="project" value="UniProtKB-KW"/>
</dbReference>
<dbReference type="EMBL" id="FPHV01000018">
    <property type="protein sequence ID" value="SFV80914.1"/>
    <property type="molecule type" value="Genomic_DNA"/>
</dbReference>
<evidence type="ECO:0000256" key="3">
    <source>
        <dbReference type="ARBA" id="ARBA00022737"/>
    </source>
</evidence>
<evidence type="ECO:0000256" key="2">
    <source>
        <dbReference type="ARBA" id="ARBA00022723"/>
    </source>
</evidence>
<keyword evidence="4" id="KW-0408">Iron</keyword>
<sequence>MLEKTLGVHTDALIPKYHSKKLSKRFVCEQNDSQYKVAIFGTCYGEFNDPDTALDIIDVLRHNNVEVKLVQKTQCCGMPKMELGDLESVEAYAQENIAPLMALVEQGYKLMAPIPSCVLMFKNELPMIMSKNKDIKTIGEAFYDPFEYLMFLNKEGVLKTDFKSINQHVLYHVACHQRVQNIGLQTKKVLSLIPDLDLDVIQRCSGHDGTYGVRVETHTYAVKIGKPIAKKISDKTDLVLSDCVMAGNHIAHISEHKVKAIHPMSLVKIAYGLDKEKT</sequence>
<accession>A0A1W1DHY2</accession>
<dbReference type="GO" id="GO:0051539">
    <property type="term" value="F:4 iron, 4 sulfur cluster binding"/>
    <property type="evidence" value="ECO:0007669"/>
    <property type="project" value="UniProtKB-KW"/>
</dbReference>
<dbReference type="InterPro" id="IPR004017">
    <property type="entry name" value="Cys_rich_dom"/>
</dbReference>
<dbReference type="Pfam" id="PF02754">
    <property type="entry name" value="CCG"/>
    <property type="match status" value="1"/>
</dbReference>
<keyword evidence="5" id="KW-0411">Iron-sulfur</keyword>
<evidence type="ECO:0000256" key="1">
    <source>
        <dbReference type="ARBA" id="ARBA00022485"/>
    </source>
</evidence>
<dbReference type="PANTHER" id="PTHR32479">
    <property type="entry name" value="GLYCOLATE OXIDASE IRON-SULFUR SUBUNIT"/>
    <property type="match status" value="1"/>
</dbReference>
<name>A0A1W1DHY2_9ZZZZ</name>
<keyword evidence="3" id="KW-0677">Repeat</keyword>
<keyword evidence="1" id="KW-0004">4Fe-4S</keyword>